<proteinExistence type="inferred from homology"/>
<evidence type="ECO:0000256" key="2">
    <source>
        <dbReference type="ARBA" id="ARBA00022702"/>
    </source>
</evidence>
<dbReference type="Proteomes" id="UP000797356">
    <property type="component" value="Chromosome 6"/>
</dbReference>
<dbReference type="InterPro" id="IPR008801">
    <property type="entry name" value="RALF"/>
</dbReference>
<protein>
    <submittedName>
        <fullName evidence="6">Uncharacterized protein</fullName>
    </submittedName>
</protein>
<evidence type="ECO:0000313" key="7">
    <source>
        <dbReference type="Proteomes" id="UP000797356"/>
    </source>
</evidence>
<sequence>MGSGLRNSFWVVASVLFLAVAAAFPTGASMAATANGYNGSLGHPVEEEWALESETRRRILQDPKYITYHVTRSNMPLGNARSGLSYRRGCKSVYDCRNKFQ</sequence>
<reference evidence="6" key="2">
    <citation type="submission" date="2019-07" db="EMBL/GenBank/DDBJ databases">
        <authorList>
            <person name="Yang Y."/>
            <person name="Bocs S."/>
            <person name="Baudouin L."/>
        </authorList>
    </citation>
    <scope>NUCLEOTIDE SEQUENCE</scope>
    <source>
        <tissue evidence="6">Spear leaf of Hainan Tall coconut</tissue>
    </source>
</reference>
<reference evidence="6" key="1">
    <citation type="journal article" date="2017" name="Gigascience">
        <title>The genome draft of coconut (Cocos nucifera).</title>
        <authorList>
            <person name="Xiao Y."/>
            <person name="Xu P."/>
            <person name="Fan H."/>
            <person name="Baudouin L."/>
            <person name="Xia W."/>
            <person name="Bocs S."/>
            <person name="Xu J."/>
            <person name="Li Q."/>
            <person name="Guo A."/>
            <person name="Zhou L."/>
            <person name="Li J."/>
            <person name="Wu Y."/>
            <person name="Ma Z."/>
            <person name="Armero A."/>
            <person name="Issali A.E."/>
            <person name="Liu N."/>
            <person name="Peng M."/>
            <person name="Yang Y."/>
        </authorList>
    </citation>
    <scope>NUCLEOTIDE SEQUENCE</scope>
    <source>
        <tissue evidence="6">Spear leaf of Hainan Tall coconut</tissue>
    </source>
</reference>
<evidence type="ECO:0000256" key="4">
    <source>
        <dbReference type="ARBA" id="ARBA00023157"/>
    </source>
</evidence>
<organism evidence="6 7">
    <name type="scientific">Cocos nucifera</name>
    <name type="common">Coconut palm</name>
    <dbReference type="NCBI Taxonomy" id="13894"/>
    <lineage>
        <taxon>Eukaryota</taxon>
        <taxon>Viridiplantae</taxon>
        <taxon>Streptophyta</taxon>
        <taxon>Embryophyta</taxon>
        <taxon>Tracheophyta</taxon>
        <taxon>Spermatophyta</taxon>
        <taxon>Magnoliopsida</taxon>
        <taxon>Liliopsida</taxon>
        <taxon>Arecaceae</taxon>
        <taxon>Arecoideae</taxon>
        <taxon>Cocoseae</taxon>
        <taxon>Attaleinae</taxon>
        <taxon>Cocos</taxon>
    </lineage>
</organism>
<dbReference type="GO" id="GO:0005179">
    <property type="term" value="F:hormone activity"/>
    <property type="evidence" value="ECO:0007669"/>
    <property type="project" value="UniProtKB-KW"/>
</dbReference>
<dbReference type="OrthoDB" id="784274at2759"/>
<accession>A0A8K0N463</accession>
<name>A0A8K0N463_COCNU</name>
<feature type="chain" id="PRO_5035445363" evidence="5">
    <location>
        <begin position="24"/>
        <end position="101"/>
    </location>
</feature>
<evidence type="ECO:0000256" key="1">
    <source>
        <dbReference type="ARBA" id="ARBA00009178"/>
    </source>
</evidence>
<dbReference type="Pfam" id="PF05498">
    <property type="entry name" value="RALF"/>
    <property type="match status" value="1"/>
</dbReference>
<feature type="signal peptide" evidence="5">
    <location>
        <begin position="1"/>
        <end position="23"/>
    </location>
</feature>
<keyword evidence="2" id="KW-0372">Hormone</keyword>
<dbReference type="AlphaFoldDB" id="A0A8K0N463"/>
<keyword evidence="3 5" id="KW-0732">Signal</keyword>
<evidence type="ECO:0000313" key="6">
    <source>
        <dbReference type="EMBL" id="KAG1347767.1"/>
    </source>
</evidence>
<evidence type="ECO:0000256" key="5">
    <source>
        <dbReference type="SAM" id="SignalP"/>
    </source>
</evidence>
<evidence type="ECO:0000256" key="3">
    <source>
        <dbReference type="ARBA" id="ARBA00022729"/>
    </source>
</evidence>
<comment type="similarity">
    <text evidence="1">Belongs to the plant rapid alkalinization factor (RALF) family.</text>
</comment>
<gene>
    <name evidence="6" type="ORF">COCNU_06G015960</name>
</gene>
<dbReference type="EMBL" id="CM017877">
    <property type="protein sequence ID" value="KAG1347767.1"/>
    <property type="molecule type" value="Genomic_DNA"/>
</dbReference>
<keyword evidence="7" id="KW-1185">Reference proteome</keyword>
<keyword evidence="4" id="KW-1015">Disulfide bond</keyword>
<comment type="caution">
    <text evidence="6">The sequence shown here is derived from an EMBL/GenBank/DDBJ whole genome shotgun (WGS) entry which is preliminary data.</text>
</comment>